<protein>
    <recommendedName>
        <fullName evidence="4">Lipoprotein</fullName>
    </recommendedName>
</protein>
<accession>A0ABV8Z2U2</accession>
<keyword evidence="3" id="KW-1185">Reference proteome</keyword>
<feature type="region of interest" description="Disordered" evidence="1">
    <location>
        <begin position="143"/>
        <end position="202"/>
    </location>
</feature>
<evidence type="ECO:0000313" key="2">
    <source>
        <dbReference type="EMBL" id="MFC4471285.1"/>
    </source>
</evidence>
<dbReference type="PROSITE" id="PS51257">
    <property type="entry name" value="PROKAR_LIPOPROTEIN"/>
    <property type="match status" value="1"/>
</dbReference>
<dbReference type="RefSeq" id="WP_386353324.1">
    <property type="nucleotide sequence ID" value="NZ_JBHSFG010000087.1"/>
</dbReference>
<dbReference type="EMBL" id="JBHSFG010000087">
    <property type="protein sequence ID" value="MFC4471285.1"/>
    <property type="molecule type" value="Genomic_DNA"/>
</dbReference>
<gene>
    <name evidence="2" type="ORF">ACFPH6_43520</name>
</gene>
<evidence type="ECO:0000313" key="3">
    <source>
        <dbReference type="Proteomes" id="UP001596012"/>
    </source>
</evidence>
<proteinExistence type="predicted"/>
<evidence type="ECO:0000256" key="1">
    <source>
        <dbReference type="SAM" id="MobiDB-lite"/>
    </source>
</evidence>
<reference evidence="3" key="1">
    <citation type="journal article" date="2019" name="Int. J. Syst. Evol. Microbiol.">
        <title>The Global Catalogue of Microorganisms (GCM) 10K type strain sequencing project: providing services to taxonomists for standard genome sequencing and annotation.</title>
        <authorList>
            <consortium name="The Broad Institute Genomics Platform"/>
            <consortium name="The Broad Institute Genome Sequencing Center for Infectious Disease"/>
            <person name="Wu L."/>
            <person name="Ma J."/>
        </authorList>
    </citation>
    <scope>NUCLEOTIDE SEQUENCE [LARGE SCALE GENOMIC DNA]</scope>
    <source>
        <strain evidence="3">DT43</strain>
    </source>
</reference>
<name>A0ABV8Z2U2_9ACTN</name>
<sequence length="202" mass="20949">MGALRRIRHGLQGRRRGPVVAGFAVVAVIGMAACEPGDGLSSAAVAITTDQAGTRELERQGVDVRWISCTASYGDSTTAGSSPSARSVATVDCVGEDKDGRDITIKGKVTQEVDGKCVRGDLTARVGGKEWFRADVLGNCDAADPTTAAPTSTPPDDDQGSTPPVDHHTTPPHEQPGPTVTVTVTRTITERPSPTCSCQPGK</sequence>
<evidence type="ECO:0008006" key="4">
    <source>
        <dbReference type="Google" id="ProtNLM"/>
    </source>
</evidence>
<comment type="caution">
    <text evidence="2">The sequence shown here is derived from an EMBL/GenBank/DDBJ whole genome shotgun (WGS) entry which is preliminary data.</text>
</comment>
<feature type="compositionally biased region" description="Polar residues" evidence="1">
    <location>
        <begin position="190"/>
        <end position="202"/>
    </location>
</feature>
<organism evidence="2 3">
    <name type="scientific">Streptomyces xiangluensis</name>
    <dbReference type="NCBI Taxonomy" id="2665720"/>
    <lineage>
        <taxon>Bacteria</taxon>
        <taxon>Bacillati</taxon>
        <taxon>Actinomycetota</taxon>
        <taxon>Actinomycetes</taxon>
        <taxon>Kitasatosporales</taxon>
        <taxon>Streptomycetaceae</taxon>
        <taxon>Streptomyces</taxon>
    </lineage>
</organism>
<dbReference type="Proteomes" id="UP001596012">
    <property type="component" value="Unassembled WGS sequence"/>
</dbReference>